<feature type="compositionally biased region" description="Polar residues" evidence="1">
    <location>
        <begin position="560"/>
        <end position="574"/>
    </location>
</feature>
<feature type="compositionally biased region" description="Polar residues" evidence="1">
    <location>
        <begin position="220"/>
        <end position="231"/>
    </location>
</feature>
<feature type="compositionally biased region" description="Low complexity" evidence="1">
    <location>
        <begin position="464"/>
        <end position="483"/>
    </location>
</feature>
<feature type="region of interest" description="Disordered" evidence="1">
    <location>
        <begin position="461"/>
        <end position="666"/>
    </location>
</feature>
<accession>A0ABR3W125</accession>
<dbReference type="EMBL" id="JAWRVE010000186">
    <property type="protein sequence ID" value="KAL1850450.1"/>
    <property type="molecule type" value="Genomic_DNA"/>
</dbReference>
<feature type="region of interest" description="Disordered" evidence="1">
    <location>
        <begin position="1"/>
        <end position="27"/>
    </location>
</feature>
<reference evidence="2 3" key="1">
    <citation type="journal article" date="2024" name="IMA Fungus">
        <title>IMA Genome - F19 : A genome assembly and annotation guide to empower mycologists, including annotated draft genome sequences of Ceratocystis pirilliformis, Diaporthe australafricana, Fusarium ophioides, Paecilomyces lecythidis, and Sporothrix stenoceras.</title>
        <authorList>
            <person name="Aylward J."/>
            <person name="Wilson A.M."/>
            <person name="Visagie C.M."/>
            <person name="Spraker J."/>
            <person name="Barnes I."/>
            <person name="Buitendag C."/>
            <person name="Ceriani C."/>
            <person name="Del Mar Angel L."/>
            <person name="du Plessis D."/>
            <person name="Fuchs T."/>
            <person name="Gasser K."/>
            <person name="Kramer D."/>
            <person name="Li W."/>
            <person name="Munsamy K."/>
            <person name="Piso A."/>
            <person name="Price J.L."/>
            <person name="Sonnekus B."/>
            <person name="Thomas C."/>
            <person name="van der Nest A."/>
            <person name="van Dijk A."/>
            <person name="van Heerden A."/>
            <person name="van Vuuren N."/>
            <person name="Yilmaz N."/>
            <person name="Duong T.A."/>
            <person name="van der Merwe N.A."/>
            <person name="Wingfield M.J."/>
            <person name="Wingfield B.D."/>
        </authorList>
    </citation>
    <scope>NUCLEOTIDE SEQUENCE [LARGE SCALE GENOMIC DNA]</scope>
    <source>
        <strain evidence="2 3">CMW 18300</strain>
    </source>
</reference>
<evidence type="ECO:0000313" key="2">
    <source>
        <dbReference type="EMBL" id="KAL1850450.1"/>
    </source>
</evidence>
<feature type="region of interest" description="Disordered" evidence="1">
    <location>
        <begin position="209"/>
        <end position="400"/>
    </location>
</feature>
<feature type="compositionally biased region" description="Pro residues" evidence="1">
    <location>
        <begin position="245"/>
        <end position="273"/>
    </location>
</feature>
<feature type="compositionally biased region" description="Polar residues" evidence="1">
    <location>
        <begin position="327"/>
        <end position="339"/>
    </location>
</feature>
<evidence type="ECO:0000313" key="3">
    <source>
        <dbReference type="Proteomes" id="UP001583177"/>
    </source>
</evidence>
<feature type="compositionally biased region" description="Low complexity" evidence="1">
    <location>
        <begin position="274"/>
        <end position="291"/>
    </location>
</feature>
<protein>
    <submittedName>
        <fullName evidence="2">Uncharacterized protein</fullName>
    </submittedName>
</protein>
<feature type="compositionally biased region" description="Basic and acidic residues" evidence="1">
    <location>
        <begin position="232"/>
        <end position="242"/>
    </location>
</feature>
<organism evidence="2 3">
    <name type="scientific">Diaporthe australafricana</name>
    <dbReference type="NCBI Taxonomy" id="127596"/>
    <lineage>
        <taxon>Eukaryota</taxon>
        <taxon>Fungi</taxon>
        <taxon>Dikarya</taxon>
        <taxon>Ascomycota</taxon>
        <taxon>Pezizomycotina</taxon>
        <taxon>Sordariomycetes</taxon>
        <taxon>Sordariomycetidae</taxon>
        <taxon>Diaporthales</taxon>
        <taxon>Diaporthaceae</taxon>
        <taxon>Diaporthe</taxon>
    </lineage>
</organism>
<feature type="compositionally biased region" description="Basic residues" evidence="1">
    <location>
        <begin position="542"/>
        <end position="557"/>
    </location>
</feature>
<comment type="caution">
    <text evidence="2">The sequence shown here is derived from an EMBL/GenBank/DDBJ whole genome shotgun (WGS) entry which is preliminary data.</text>
</comment>
<feature type="compositionally biased region" description="Basic and acidic residues" evidence="1">
    <location>
        <begin position="489"/>
        <end position="511"/>
    </location>
</feature>
<keyword evidence="3" id="KW-1185">Reference proteome</keyword>
<dbReference type="Proteomes" id="UP001583177">
    <property type="component" value="Unassembled WGS sequence"/>
</dbReference>
<feature type="compositionally biased region" description="Low complexity" evidence="1">
    <location>
        <begin position="608"/>
        <end position="618"/>
    </location>
</feature>
<feature type="region of interest" description="Disordered" evidence="1">
    <location>
        <begin position="98"/>
        <end position="183"/>
    </location>
</feature>
<sequence length="759" mass="82269">MAPTPQSRFLEGSMNDRASNAPPPDFLGFDAQATAEYERQFALDWQPPDLGLHHHGTRASFMSVSSAVSAATTTRKQNGSSFLAPLWGGVKERLSLNRSKSSNNVHDRDEDSSSHGHFIPPTFKHQRSESINVGRRSRHADDEDPRASSGEGAKLKKFSSAAAVPSGTMPGPAAFDPSGRPTHDEIAANYQNLLASGFFGNRAIQSTRFSAPGQMRDRSSMPSADSFSQRAAENEQQERHQDGYPLPPPDRQPPPPPPNRAAPPPPPPPPPPVASMDTSSSPSSSGIPLSSTVMFPSGSMGHQQASRDMPPPPSPPKQRKPGHKPSLSFSSVPYTSTRPANEASVSRPFRPPPVSLARFSMDSGRRSFDFQLGDSNRGTKRPFTATNDSEMSLDRPSYDIINGDGSGTMITASDYGGHESGARKLVKKLRKSASRISIDLGKTISRPASSNFDVDNSDVNIADSSSAPRQSMSSSIRRSFSWRLGRTAPETKDDKRGDIIRNGDSTDKAADGIDAPPFQSERFIPPSLSVIMDNPESPERNKLKKRDIRGRRLRRHEANKPSSAASLYHQSPTPLLSPPGDGDAVMTMDWRSERSKSRSRSRPRRSELSMMMMQSQSQPSPPPQPQSRPGTAHSTDSSYSFATSSAAASFEPPRRRSAEAGSDSMEGVETAVEFVIPSFHFPNRVRPGNPLTVIPDANRGIPSVPNIPGEFRDVKIVTARESSENGDDDDGDGGGNRRRGNDAEEAQAGAWPRPQQAVF</sequence>
<proteinExistence type="predicted"/>
<gene>
    <name evidence="2" type="ORF">Daus18300_012928</name>
</gene>
<feature type="region of interest" description="Disordered" evidence="1">
    <location>
        <begin position="717"/>
        <end position="759"/>
    </location>
</feature>
<feature type="compositionally biased region" description="Low complexity" evidence="1">
    <location>
        <begin position="634"/>
        <end position="650"/>
    </location>
</feature>
<evidence type="ECO:0000256" key="1">
    <source>
        <dbReference type="SAM" id="MobiDB-lite"/>
    </source>
</evidence>
<name>A0ABR3W125_9PEZI</name>
<feature type="compositionally biased region" description="Basic and acidic residues" evidence="1">
    <location>
        <begin position="105"/>
        <end position="114"/>
    </location>
</feature>